<dbReference type="AlphaFoldDB" id="A0A223E908"/>
<evidence type="ECO:0000259" key="6">
    <source>
        <dbReference type="Pfam" id="PF07282"/>
    </source>
</evidence>
<dbReference type="KEGG" id="apak:AP3564_17100"/>
<dbReference type="Proteomes" id="UP000214606">
    <property type="component" value="Chromosome"/>
</dbReference>
<evidence type="ECO:0000256" key="1">
    <source>
        <dbReference type="ARBA" id="ARBA00008761"/>
    </source>
</evidence>
<accession>A0A223E908</accession>
<dbReference type="GO" id="GO:0006310">
    <property type="term" value="P:DNA recombination"/>
    <property type="evidence" value="ECO:0007669"/>
    <property type="project" value="UniProtKB-KW"/>
</dbReference>
<sequence>MKKVSYFTYKANRTNQIILYHLCYASRKLWNVGNYEKRNWSKEQGVPFPNWYEQKKRLKTHFWYKQLPAQSAQEVLKVLQEAWVSFFKLKESNGIDNPQPPRFKHQNFNVRFLNNSFKLVENNTKIRLPIPKAQKAFLKETYGLEESYLYIPIPKHIEIEKIKLIEVKPISRKEYTIYLIQEYKDVPLKQKNSTKFLSIDLGIANAMTCYDYQGKAHIISGRQWLSVERYFHKQIAHFQAIGFAQQCAKGIQYPKPSRRVLQLYQKKRKQVHHMLHCMTRKVIDIALQQGVETIVIGDITGIREQAKFNKKTNQKLHGFPYAKIIQMIRYKAQEQGIDVRLLTEEYTSQACSVCQMFPCEENAKPSNRIHRGLYVCNDCHTTINADVNGAINISKKYLKEIKALSQSVVVLDTPTVYTFNGQQFVA</sequence>
<dbReference type="Pfam" id="PF01385">
    <property type="entry name" value="OrfB_IS605"/>
    <property type="match status" value="1"/>
</dbReference>
<keyword evidence="4" id="KW-0233">DNA recombination</keyword>
<dbReference type="InterPro" id="IPR001959">
    <property type="entry name" value="Transposase"/>
</dbReference>
<dbReference type="EMBL" id="CP017703">
    <property type="protein sequence ID" value="ASS91728.1"/>
    <property type="molecule type" value="Genomic_DNA"/>
</dbReference>
<comment type="similarity">
    <text evidence="1">In the C-terminal section; belongs to the transposase 35 family.</text>
</comment>
<dbReference type="RefSeq" id="WP_094246128.1">
    <property type="nucleotide sequence ID" value="NZ_CP017703.1"/>
</dbReference>
<gene>
    <name evidence="7" type="ORF">AP3564_17100</name>
</gene>
<feature type="domain" description="Cas12f1-like TNB" evidence="6">
    <location>
        <begin position="321"/>
        <end position="393"/>
    </location>
</feature>
<reference evidence="7 8" key="1">
    <citation type="submission" date="2016-10" db="EMBL/GenBank/DDBJ databases">
        <title>The whole genome sequencing and assembly of Aeribacillus pallidus KCTC3564 strain.</title>
        <authorList>
            <person name="Lee Y.-J."/>
            <person name="Park M.-K."/>
            <person name="Yi H."/>
            <person name="Bahn Y.-S."/>
            <person name="Kim J.F."/>
            <person name="Lee D.-W."/>
        </authorList>
    </citation>
    <scope>NUCLEOTIDE SEQUENCE [LARGE SCALE GENOMIC DNA]</scope>
    <source>
        <strain evidence="7 8">KCTC3564</strain>
    </source>
</reference>
<evidence type="ECO:0000256" key="2">
    <source>
        <dbReference type="ARBA" id="ARBA00022578"/>
    </source>
</evidence>
<name>A0A223E908_9BACI</name>
<keyword evidence="3" id="KW-0238">DNA-binding</keyword>
<evidence type="ECO:0000259" key="5">
    <source>
        <dbReference type="Pfam" id="PF01385"/>
    </source>
</evidence>
<feature type="domain" description="Probable transposase IS891/IS1136/IS1341" evidence="5">
    <location>
        <begin position="185"/>
        <end position="302"/>
    </location>
</feature>
<dbReference type="NCBIfam" id="NF040570">
    <property type="entry name" value="guided_TnpB"/>
    <property type="match status" value="1"/>
</dbReference>
<evidence type="ECO:0000256" key="4">
    <source>
        <dbReference type="ARBA" id="ARBA00023172"/>
    </source>
</evidence>
<keyword evidence="2" id="KW-0815">Transposition</keyword>
<dbReference type="InterPro" id="IPR010095">
    <property type="entry name" value="Cas12f1-like_TNB"/>
</dbReference>
<proteinExistence type="inferred from homology"/>
<dbReference type="NCBIfam" id="TIGR01766">
    <property type="entry name" value="IS200/IS605 family accessory protein TnpB-like domain"/>
    <property type="match status" value="1"/>
</dbReference>
<evidence type="ECO:0000313" key="8">
    <source>
        <dbReference type="Proteomes" id="UP000214606"/>
    </source>
</evidence>
<evidence type="ECO:0000313" key="7">
    <source>
        <dbReference type="EMBL" id="ASS91728.1"/>
    </source>
</evidence>
<dbReference type="GO" id="GO:0003677">
    <property type="term" value="F:DNA binding"/>
    <property type="evidence" value="ECO:0007669"/>
    <property type="project" value="UniProtKB-KW"/>
</dbReference>
<evidence type="ECO:0000256" key="3">
    <source>
        <dbReference type="ARBA" id="ARBA00023125"/>
    </source>
</evidence>
<protein>
    <submittedName>
        <fullName evidence="7">Uncharacterized protein</fullName>
    </submittedName>
</protein>
<dbReference type="GO" id="GO:0032196">
    <property type="term" value="P:transposition"/>
    <property type="evidence" value="ECO:0007669"/>
    <property type="project" value="UniProtKB-KW"/>
</dbReference>
<organism evidence="7 8">
    <name type="scientific">Aeribacillus pallidus</name>
    <dbReference type="NCBI Taxonomy" id="33936"/>
    <lineage>
        <taxon>Bacteria</taxon>
        <taxon>Bacillati</taxon>
        <taxon>Bacillota</taxon>
        <taxon>Bacilli</taxon>
        <taxon>Bacillales</taxon>
        <taxon>Bacillaceae</taxon>
        <taxon>Aeribacillus</taxon>
    </lineage>
</organism>
<dbReference type="Pfam" id="PF07282">
    <property type="entry name" value="Cas12f1-like_TNB"/>
    <property type="match status" value="1"/>
</dbReference>